<dbReference type="EMBL" id="ML014222">
    <property type="protein sequence ID" value="RKP00328.1"/>
    <property type="molecule type" value="Genomic_DNA"/>
</dbReference>
<feature type="compositionally biased region" description="Low complexity" evidence="1">
    <location>
        <begin position="48"/>
        <end position="57"/>
    </location>
</feature>
<feature type="non-terminal residue" evidence="2">
    <location>
        <position position="1"/>
    </location>
</feature>
<gene>
    <name evidence="2" type="ORF">CXG81DRAFT_19693</name>
</gene>
<reference evidence="3" key="1">
    <citation type="journal article" date="2018" name="Nat. Microbiol.">
        <title>Leveraging single-cell genomics to expand the fungal tree of life.</title>
        <authorList>
            <person name="Ahrendt S.R."/>
            <person name="Quandt C.A."/>
            <person name="Ciobanu D."/>
            <person name="Clum A."/>
            <person name="Salamov A."/>
            <person name="Andreopoulos B."/>
            <person name="Cheng J.F."/>
            <person name="Woyke T."/>
            <person name="Pelin A."/>
            <person name="Henrissat B."/>
            <person name="Reynolds N.K."/>
            <person name="Benny G.L."/>
            <person name="Smith M.E."/>
            <person name="James T.Y."/>
            <person name="Grigoriev I.V."/>
        </authorList>
    </citation>
    <scope>NUCLEOTIDE SEQUENCE [LARGE SCALE GENOMIC DNA]</scope>
    <source>
        <strain evidence="3">ATCC 52028</strain>
    </source>
</reference>
<sequence length="456" mass="46964">GSAPPSPTRGAGTRRGRGRGGRRRALPGRSLHPSSAGAPTSPRSSPQAAAAAAAAAAGKRVGGTKRDAPDLPTKPEPEPDSPGPHSLQPSRKRTPRPAPTPASLDRDHDDATTSGHDDDDDDGDDDDDDDNDDDDDDDEASEPSDDGDDDDDDDDAVPGARPATARPLRRAAAAGARRPTPLNSRGEPRQRCIWSREAETELLTRILALKLVHGVAGSRAAWFPALAEALERGGFGVFTAASVASLLSRFRYRWTVTNQLLTRPGFEWDDAEGMLRAPAHVWAAARRAFPKRCPLGQRRFRHYRRATLLFDAEPIASLHAWLAEHVPTARREAAAAAVARDPAAFHQLSPHAAAAVAAASRAHPGRLGAAAAVGPAAAIVGAATAPGVVSIVAAVGPTASDAARIDAAAARIDAVAARADAAAAAAAAGVGAPLSPAVMSSATTDGGAAFFLCKLG</sequence>
<dbReference type="Proteomes" id="UP000274922">
    <property type="component" value="Unassembled WGS sequence"/>
</dbReference>
<feature type="compositionally biased region" description="Basic residues" evidence="1">
    <location>
        <begin position="12"/>
        <end position="26"/>
    </location>
</feature>
<protein>
    <submittedName>
        <fullName evidence="2">Uncharacterized protein</fullName>
    </submittedName>
</protein>
<feature type="compositionally biased region" description="Basic and acidic residues" evidence="1">
    <location>
        <begin position="64"/>
        <end position="77"/>
    </location>
</feature>
<evidence type="ECO:0000256" key="1">
    <source>
        <dbReference type="SAM" id="MobiDB-lite"/>
    </source>
</evidence>
<evidence type="ECO:0000313" key="3">
    <source>
        <dbReference type="Proteomes" id="UP000274922"/>
    </source>
</evidence>
<keyword evidence="3" id="KW-1185">Reference proteome</keyword>
<proteinExistence type="predicted"/>
<feature type="compositionally biased region" description="Low complexity" evidence="1">
    <location>
        <begin position="158"/>
        <end position="182"/>
    </location>
</feature>
<organism evidence="2 3">
    <name type="scientific">Caulochytrium protostelioides</name>
    <dbReference type="NCBI Taxonomy" id="1555241"/>
    <lineage>
        <taxon>Eukaryota</taxon>
        <taxon>Fungi</taxon>
        <taxon>Fungi incertae sedis</taxon>
        <taxon>Chytridiomycota</taxon>
        <taxon>Chytridiomycota incertae sedis</taxon>
        <taxon>Chytridiomycetes</taxon>
        <taxon>Caulochytriales</taxon>
        <taxon>Caulochytriaceae</taxon>
        <taxon>Caulochytrium</taxon>
    </lineage>
</organism>
<feature type="compositionally biased region" description="Polar residues" evidence="1">
    <location>
        <begin position="37"/>
        <end position="47"/>
    </location>
</feature>
<name>A0A4P9X5C3_9FUNG</name>
<accession>A0A4P9X5C3</accession>
<feature type="compositionally biased region" description="Acidic residues" evidence="1">
    <location>
        <begin position="117"/>
        <end position="156"/>
    </location>
</feature>
<evidence type="ECO:0000313" key="2">
    <source>
        <dbReference type="EMBL" id="RKP00328.1"/>
    </source>
</evidence>
<dbReference type="AlphaFoldDB" id="A0A4P9X5C3"/>
<feature type="region of interest" description="Disordered" evidence="1">
    <location>
        <begin position="1"/>
        <end position="189"/>
    </location>
</feature>